<evidence type="ECO:0000256" key="1">
    <source>
        <dbReference type="SAM" id="Phobius"/>
    </source>
</evidence>
<evidence type="ECO:0000313" key="2">
    <source>
        <dbReference type="EMBL" id="AMO23987.1"/>
    </source>
</evidence>
<evidence type="ECO:0000313" key="3">
    <source>
        <dbReference type="Proteomes" id="UP000070433"/>
    </source>
</evidence>
<dbReference type="Proteomes" id="UP000070433">
    <property type="component" value="Chromosome"/>
</dbReference>
<keyword evidence="1" id="KW-1133">Transmembrane helix</keyword>
<dbReference type="AlphaFoldDB" id="A0A127JVG5"/>
<protein>
    <submittedName>
        <fullName evidence="2">Uncharacterized protein</fullName>
    </submittedName>
</protein>
<organism evidence="2 3">
    <name type="scientific">Ramlibacter tataouinensis</name>
    <dbReference type="NCBI Taxonomy" id="94132"/>
    <lineage>
        <taxon>Bacteria</taxon>
        <taxon>Pseudomonadati</taxon>
        <taxon>Pseudomonadota</taxon>
        <taxon>Betaproteobacteria</taxon>
        <taxon>Burkholderiales</taxon>
        <taxon>Comamonadaceae</taxon>
        <taxon>Ramlibacter</taxon>
    </lineage>
</organism>
<feature type="transmembrane region" description="Helical" evidence="1">
    <location>
        <begin position="20"/>
        <end position="38"/>
    </location>
</feature>
<dbReference type="RefSeq" id="WP_061501184.1">
    <property type="nucleotide sequence ID" value="NZ_CP010951.1"/>
</dbReference>
<accession>A0A127JVG5</accession>
<name>A0A127JVG5_9BURK</name>
<keyword evidence="3" id="KW-1185">Reference proteome</keyword>
<dbReference type="EMBL" id="CP010951">
    <property type="protein sequence ID" value="AMO23987.1"/>
    <property type="molecule type" value="Genomic_DNA"/>
</dbReference>
<gene>
    <name evidence="2" type="ORF">UC35_15365</name>
</gene>
<keyword evidence="1" id="KW-0812">Transmembrane</keyword>
<proteinExistence type="predicted"/>
<sequence>MTAVEKFLEEQRAKQRAERVKTALLFGFVVLGLIFFWFRLRPESDEARNVRIANERISSCRISIDTGRAWYVPEVKAAVAVLDSKTASLAAKETAVDSVCEGKFVSLKTEFDRRPQSNEPPRKSYEESVREAWEKADADNRKIDEAQEAMITDYRRRARSSSTSATAAGRADSFVMQDGSIVICTTTFRHGARATTCN</sequence>
<reference evidence="2 3" key="1">
    <citation type="journal article" date="2014" name="Int. J. Syst. Evol. Microbiol.">
        <title>Ramlibacter solisilvae sp. nov., isolated from forest soil, and emended description of the genus Ramlibacter.</title>
        <authorList>
            <person name="Lee H.J."/>
            <person name="Lee S.H."/>
            <person name="Lee S.S."/>
            <person name="Lee J.S."/>
            <person name="Kim Y."/>
            <person name="Kim S.C."/>
            <person name="Jeon C.O."/>
        </authorList>
    </citation>
    <scope>NUCLEOTIDE SEQUENCE [LARGE SCALE GENOMIC DNA]</scope>
    <source>
        <strain evidence="2 3">5-10</strain>
    </source>
</reference>
<keyword evidence="1" id="KW-0472">Membrane</keyword>